<dbReference type="KEGG" id="mliy:RYJ27_03135"/>
<accession>A0AAU0MIA2</accession>
<dbReference type="Proteomes" id="UP001329313">
    <property type="component" value="Chromosome"/>
</dbReference>
<dbReference type="Pfam" id="PF01882">
    <property type="entry name" value="DUF58"/>
    <property type="match status" value="1"/>
</dbReference>
<feature type="transmembrane region" description="Helical" evidence="1">
    <location>
        <begin position="33"/>
        <end position="53"/>
    </location>
</feature>
<keyword evidence="4" id="KW-1185">Reference proteome</keyword>
<dbReference type="EMBL" id="CP137080">
    <property type="protein sequence ID" value="WOQ70223.1"/>
    <property type="molecule type" value="Genomic_DNA"/>
</dbReference>
<keyword evidence="1" id="KW-0472">Membrane</keyword>
<evidence type="ECO:0000256" key="1">
    <source>
        <dbReference type="SAM" id="Phobius"/>
    </source>
</evidence>
<organism evidence="3 4">
    <name type="scientific">Microbacterium limosum</name>
    <dbReference type="NCBI Taxonomy" id="3079935"/>
    <lineage>
        <taxon>Bacteria</taxon>
        <taxon>Bacillati</taxon>
        <taxon>Actinomycetota</taxon>
        <taxon>Actinomycetes</taxon>
        <taxon>Micrococcales</taxon>
        <taxon>Microbacteriaceae</taxon>
        <taxon>Microbacterium</taxon>
    </lineage>
</organism>
<dbReference type="PROSITE" id="PS51257">
    <property type="entry name" value="PROKAR_LIPOPROTEIN"/>
    <property type="match status" value="1"/>
</dbReference>
<protein>
    <submittedName>
        <fullName evidence="3">DUF58 domain-containing protein</fullName>
    </submittedName>
</protein>
<feature type="domain" description="DUF58" evidence="2">
    <location>
        <begin position="204"/>
        <end position="284"/>
    </location>
</feature>
<dbReference type="InterPro" id="IPR002881">
    <property type="entry name" value="DUF58"/>
</dbReference>
<dbReference type="AlphaFoldDB" id="A0AAU0MIA2"/>
<dbReference type="RefSeq" id="WP_330171304.1">
    <property type="nucleotide sequence ID" value="NZ_CP137080.1"/>
</dbReference>
<dbReference type="PANTHER" id="PTHR34351:SF1">
    <property type="entry name" value="SLR1927 PROTEIN"/>
    <property type="match status" value="1"/>
</dbReference>
<evidence type="ECO:0000313" key="3">
    <source>
        <dbReference type="EMBL" id="WOQ70223.1"/>
    </source>
</evidence>
<dbReference type="PANTHER" id="PTHR34351">
    <property type="entry name" value="SLR1927 PROTEIN-RELATED"/>
    <property type="match status" value="1"/>
</dbReference>
<evidence type="ECO:0000313" key="4">
    <source>
        <dbReference type="Proteomes" id="UP001329313"/>
    </source>
</evidence>
<proteinExistence type="predicted"/>
<keyword evidence="1" id="KW-1133">Transmembrane helix</keyword>
<keyword evidence="1" id="KW-0812">Transmembrane</keyword>
<name>A0AAU0MIA2_9MICO</name>
<evidence type="ECO:0000259" key="2">
    <source>
        <dbReference type="Pfam" id="PF01882"/>
    </source>
</evidence>
<reference evidence="3 4" key="1">
    <citation type="submission" date="2023-10" db="EMBL/GenBank/DDBJ databases">
        <title>Y20.</title>
        <authorList>
            <person name="Zhang G."/>
            <person name="Ding Y."/>
        </authorList>
    </citation>
    <scope>NUCLEOTIDE SEQUENCE [LARGE SCALE GENOMIC DNA]</scope>
    <source>
        <strain evidence="3 4">Y20</strain>
    </source>
</reference>
<sequence length="415" mass="43611">MRRRWPLTPRGSGALVLAIACFALAGELGTVELLYVGCLLLAVLLIGMIALRLGSRLDRAVRSLHPNVVPVGQSAHVRIDTTLRAAMPVTAARWSDRLPAAVTGESKGALDLAAARTGAGRESVVRYEATAQRRGIHSLGPFAVQISDPFGLTRRSHTGGEPTRLIAVPATIPLPAIPLSVSESGGVQQSASDRLGQGTDNLIARPYAPGDSMRRIHWRATAHRDQLMVRQEEQDSTPAATVLIDLSARRWDAAARSAPGEAEAFEAALSACVSIVLRLAHDGCVVHVCDSDGRPLCEPVPGADAAAEIEAMLVRFATLTTRRDDTLTGVASLFTGDTTGPVAVITGYLDDADAVALAPAAHHSTLPVLLSAHPQAGALDRARDAGWHTAAIGPDTDLAEVWTGLADHGNRHVVA</sequence>
<gene>
    <name evidence="3" type="ORF">RYJ27_03135</name>
</gene>